<dbReference type="eggNOG" id="COG0536">
    <property type="taxonomic scope" value="Bacteria"/>
</dbReference>
<dbReference type="InterPro" id="IPR036726">
    <property type="entry name" value="GTP1_OBG_dom_sf"/>
</dbReference>
<feature type="domain" description="Obg" evidence="10">
    <location>
        <begin position="1"/>
        <end position="157"/>
    </location>
</feature>
<evidence type="ECO:0000313" key="12">
    <source>
        <dbReference type="Proteomes" id="UP000001700"/>
    </source>
</evidence>
<evidence type="ECO:0000313" key="11">
    <source>
        <dbReference type="EMBL" id="ADD79819.1"/>
    </source>
</evidence>
<feature type="binding site" evidence="8">
    <location>
        <position position="191"/>
    </location>
    <ligand>
        <name>Mg(2+)</name>
        <dbReference type="ChEBI" id="CHEBI:18420"/>
    </ligand>
</feature>
<evidence type="ECO:0000256" key="2">
    <source>
        <dbReference type="ARBA" id="ARBA00022490"/>
    </source>
</evidence>
<dbReference type="GO" id="GO:0003924">
    <property type="term" value="F:GTPase activity"/>
    <property type="evidence" value="ECO:0007669"/>
    <property type="project" value="UniProtKB-UniRule"/>
</dbReference>
<dbReference type="InterPro" id="IPR045086">
    <property type="entry name" value="OBG_GTPase"/>
</dbReference>
<dbReference type="PROSITE" id="PS00905">
    <property type="entry name" value="GTP1_OBG"/>
    <property type="match status" value="1"/>
</dbReference>
<dbReference type="PIRSF" id="PIRSF002401">
    <property type="entry name" value="GTP_bd_Obg/CgtA"/>
    <property type="match status" value="1"/>
</dbReference>
<organism evidence="11 12">
    <name type="scientific">Riesia pediculicola (strain USDA)</name>
    <dbReference type="NCBI Taxonomy" id="515618"/>
    <lineage>
        <taxon>Bacteria</taxon>
        <taxon>Pseudomonadati</taxon>
        <taxon>Pseudomonadota</taxon>
        <taxon>Gammaproteobacteria</taxon>
        <taxon>Enterobacterales</taxon>
        <taxon>Enterobacteriaceae</taxon>
        <taxon>Candidatus Riesia</taxon>
    </lineage>
</organism>
<dbReference type="Pfam" id="PF01926">
    <property type="entry name" value="MMR_HSR1"/>
    <property type="match status" value="1"/>
</dbReference>
<comment type="subcellular location">
    <subcellularLocation>
        <location evidence="8">Cytoplasm</location>
    </subcellularLocation>
</comment>
<dbReference type="HAMAP" id="MF_01454">
    <property type="entry name" value="GTPase_Obg"/>
    <property type="match status" value="1"/>
</dbReference>
<dbReference type="PANTHER" id="PTHR11702:SF31">
    <property type="entry name" value="MITOCHONDRIAL RIBOSOME-ASSOCIATED GTPASE 2"/>
    <property type="match status" value="1"/>
</dbReference>
<feature type="binding site" evidence="8">
    <location>
        <position position="171"/>
    </location>
    <ligand>
        <name>Mg(2+)</name>
        <dbReference type="ChEBI" id="CHEBI:18420"/>
    </ligand>
</feature>
<evidence type="ECO:0000256" key="5">
    <source>
        <dbReference type="ARBA" id="ARBA00022801"/>
    </source>
</evidence>
<dbReference type="InterPro" id="IPR006073">
    <property type="entry name" value="GTP-bd"/>
</dbReference>
<dbReference type="FunFam" id="2.70.210.12:FF:000001">
    <property type="entry name" value="GTPase Obg"/>
    <property type="match status" value="1"/>
</dbReference>
<dbReference type="HOGENOM" id="CLU_011747_2_0_6"/>
<dbReference type="InterPro" id="IPR014100">
    <property type="entry name" value="GTP-bd_Obg/CgtA"/>
</dbReference>
<evidence type="ECO:0000256" key="3">
    <source>
        <dbReference type="ARBA" id="ARBA00022723"/>
    </source>
</evidence>
<sequence>MKFIDEIEISVIAGNGGSGCVSFQKNKTRTLNRKVPNGGDGGKGGDIYLVSDKDMNDLTYYHYHRTIRAENGKNGRSYLRKGKKGKDMIEKVPVGTKVFDEKKNMIMDLKFHNQSIKVAVGGSFGLGNHRFRTKRSDRFTEGKYGDKKKIFLELNMIADVGLLGMPNSGKSSLIRQISSAKPKVADYPFTTLFPHLGVVRTEKRSFIVADIPGLIDGASKGIGLGIRFLKHLERCSILLHVVDISQEDTRSPIERIKTIDSEIISYKKSLFEKERWIVFNKIDLLDEKFYKKTVDEIVQKISWKKKYYSISAIKKIGLKNLCRDIADYISSERTISC</sequence>
<evidence type="ECO:0000256" key="6">
    <source>
        <dbReference type="ARBA" id="ARBA00022842"/>
    </source>
</evidence>
<evidence type="ECO:0000256" key="4">
    <source>
        <dbReference type="ARBA" id="ARBA00022741"/>
    </source>
</evidence>
<keyword evidence="4 8" id="KW-0547">Nucleotide-binding</keyword>
<protein>
    <recommendedName>
        <fullName evidence="8">GTPase Obg</fullName>
        <ecNumber evidence="8">3.6.5.-</ecNumber>
    </recommendedName>
    <alternativeName>
        <fullName evidence="8">GTP-binding protein Obg</fullName>
    </alternativeName>
</protein>
<dbReference type="PROSITE" id="PS51883">
    <property type="entry name" value="OBG"/>
    <property type="match status" value="1"/>
</dbReference>
<dbReference type="PANTHER" id="PTHR11702">
    <property type="entry name" value="DEVELOPMENTALLY REGULATED GTP-BINDING PROTEIN-RELATED"/>
    <property type="match status" value="1"/>
</dbReference>
<gene>
    <name evidence="8" type="primary">obg</name>
    <name evidence="11" type="ordered locus">RIEPE_0281</name>
</gene>
<dbReference type="GO" id="GO:0000287">
    <property type="term" value="F:magnesium ion binding"/>
    <property type="evidence" value="ECO:0007669"/>
    <property type="project" value="InterPro"/>
</dbReference>
<proteinExistence type="inferred from homology"/>
<dbReference type="NCBIfam" id="TIGR02729">
    <property type="entry name" value="Obg_CgtA"/>
    <property type="match status" value="1"/>
</dbReference>
<keyword evidence="12" id="KW-1185">Reference proteome</keyword>
<dbReference type="PROSITE" id="PS51710">
    <property type="entry name" value="G_OBG"/>
    <property type="match status" value="1"/>
</dbReference>
<dbReference type="InterPro" id="IPR031167">
    <property type="entry name" value="G_OBG"/>
</dbReference>
<feature type="binding site" evidence="8">
    <location>
        <begin position="164"/>
        <end position="171"/>
    </location>
    <ligand>
        <name>GTP</name>
        <dbReference type="ChEBI" id="CHEBI:37565"/>
    </ligand>
</feature>
<dbReference type="GO" id="GO:0005525">
    <property type="term" value="F:GTP binding"/>
    <property type="evidence" value="ECO:0007669"/>
    <property type="project" value="UniProtKB-UniRule"/>
</dbReference>
<dbReference type="EC" id="3.6.5.-" evidence="8"/>
<comment type="cofactor">
    <cofactor evidence="8">
        <name>Mg(2+)</name>
        <dbReference type="ChEBI" id="CHEBI:18420"/>
    </cofactor>
</comment>
<dbReference type="PRINTS" id="PR00326">
    <property type="entry name" value="GTP1OBG"/>
</dbReference>
<dbReference type="Gene3D" id="2.70.210.12">
    <property type="entry name" value="GTP1/OBG domain"/>
    <property type="match status" value="1"/>
</dbReference>
<comment type="similarity">
    <text evidence="1 8">Belongs to the TRAFAC class OBG-HflX-like GTPase superfamily. OBG GTPase family.</text>
</comment>
<dbReference type="Pfam" id="PF01018">
    <property type="entry name" value="GTP1_OBG"/>
    <property type="match status" value="1"/>
</dbReference>
<comment type="subunit">
    <text evidence="8">Monomer.</text>
</comment>
<evidence type="ECO:0000256" key="8">
    <source>
        <dbReference type="HAMAP-Rule" id="MF_01454"/>
    </source>
</evidence>
<keyword evidence="7 8" id="KW-0342">GTP-binding</keyword>
<evidence type="ECO:0000259" key="9">
    <source>
        <dbReference type="PROSITE" id="PS51710"/>
    </source>
</evidence>
<dbReference type="GO" id="GO:0043022">
    <property type="term" value="F:ribosome binding"/>
    <property type="evidence" value="ECO:0007669"/>
    <property type="project" value="UniProtKB-ARBA"/>
</dbReference>
<evidence type="ECO:0000256" key="7">
    <source>
        <dbReference type="ARBA" id="ARBA00023134"/>
    </source>
</evidence>
<comment type="function">
    <text evidence="8">An essential GTPase which binds GTP, GDP and possibly (p)ppGpp with moderate affinity, with high nucleotide exchange rates and a fairly low GTP hydrolysis rate. Plays a role in control of the cell cycle, stress response, ribosome biogenesis and in those bacteria that undergo differentiation, in morphogenesis control.</text>
</comment>
<dbReference type="Proteomes" id="UP000001700">
    <property type="component" value="Chromosome"/>
</dbReference>
<feature type="binding site" evidence="8">
    <location>
        <begin position="189"/>
        <end position="193"/>
    </location>
    <ligand>
        <name>GTP</name>
        <dbReference type="ChEBI" id="CHEBI:37565"/>
    </ligand>
</feature>
<dbReference type="GO" id="GO:0005737">
    <property type="term" value="C:cytoplasm"/>
    <property type="evidence" value="ECO:0007669"/>
    <property type="project" value="UniProtKB-SubCell"/>
</dbReference>
<reference evidence="11" key="1">
    <citation type="submission" date="2008-05" db="EMBL/GenBank/DDBJ databases">
        <title>Genome sequence of Riesia pediculicola USDA.</title>
        <authorList>
            <person name="Kirkness E.F."/>
        </authorList>
    </citation>
    <scope>NUCLEOTIDE SEQUENCE [LARGE SCALE GENOMIC DNA]</scope>
    <source>
        <strain evidence="11">USDA</strain>
    </source>
</reference>
<dbReference type="InterPro" id="IPR006074">
    <property type="entry name" value="GTP1-OBG_CS"/>
</dbReference>
<accession>D4G876</accession>
<keyword evidence="3 8" id="KW-0479">Metal-binding</keyword>
<dbReference type="InterPro" id="IPR006169">
    <property type="entry name" value="GTP1_OBG_dom"/>
</dbReference>
<dbReference type="SUPFAM" id="SSF52540">
    <property type="entry name" value="P-loop containing nucleoside triphosphate hydrolases"/>
    <property type="match status" value="1"/>
</dbReference>
<dbReference type="AlphaFoldDB" id="D4G876"/>
<dbReference type="InterPro" id="IPR027417">
    <property type="entry name" value="P-loop_NTPase"/>
</dbReference>
<dbReference type="CDD" id="cd01898">
    <property type="entry name" value="Obg"/>
    <property type="match status" value="1"/>
</dbReference>
<dbReference type="RefSeq" id="WP_013087801.1">
    <property type="nucleotide sequence ID" value="NC_014109.1"/>
</dbReference>
<keyword evidence="5 8" id="KW-0378">Hydrolase</keyword>
<keyword evidence="6 8" id="KW-0460">Magnesium</keyword>
<dbReference type="GO" id="GO:0042254">
    <property type="term" value="P:ribosome biogenesis"/>
    <property type="evidence" value="ECO:0007669"/>
    <property type="project" value="UniProtKB-UniRule"/>
</dbReference>
<dbReference type="PROSITE" id="PS51257">
    <property type="entry name" value="PROKAR_LIPOPROTEIN"/>
    <property type="match status" value="1"/>
</dbReference>
<name>D4G876_RIEPU</name>
<feature type="domain" description="OBG-type G" evidence="9">
    <location>
        <begin position="158"/>
        <end position="330"/>
    </location>
</feature>
<evidence type="ECO:0000259" key="10">
    <source>
        <dbReference type="PROSITE" id="PS51883"/>
    </source>
</evidence>
<evidence type="ECO:0000256" key="1">
    <source>
        <dbReference type="ARBA" id="ARBA00007699"/>
    </source>
</evidence>
<keyword evidence="2 8" id="KW-0963">Cytoplasm</keyword>
<dbReference type="EMBL" id="CP001085">
    <property type="protein sequence ID" value="ADD79819.1"/>
    <property type="molecule type" value="Genomic_DNA"/>
</dbReference>
<dbReference type="Gene3D" id="3.40.50.300">
    <property type="entry name" value="P-loop containing nucleotide triphosphate hydrolases"/>
    <property type="match status" value="1"/>
</dbReference>
<dbReference type="KEGG" id="rip:RIEPE_0281"/>
<dbReference type="STRING" id="515618.RIEPE_0281"/>
<dbReference type="NCBIfam" id="NF008956">
    <property type="entry name" value="PRK12299.1"/>
    <property type="match status" value="1"/>
</dbReference>
<feature type="binding site" evidence="8">
    <location>
        <begin position="311"/>
        <end position="313"/>
    </location>
    <ligand>
        <name>GTP</name>
        <dbReference type="ChEBI" id="CHEBI:37565"/>
    </ligand>
</feature>
<dbReference type="SUPFAM" id="SSF82051">
    <property type="entry name" value="Obg GTP-binding protein N-terminal domain"/>
    <property type="match status" value="1"/>
</dbReference>
<feature type="binding site" evidence="8">
    <location>
        <begin position="280"/>
        <end position="283"/>
    </location>
    <ligand>
        <name>GTP</name>
        <dbReference type="ChEBI" id="CHEBI:37565"/>
    </ligand>
</feature>
<dbReference type="OrthoDB" id="9807318at2"/>
<feature type="binding site" evidence="8">
    <location>
        <begin position="210"/>
        <end position="213"/>
    </location>
    <ligand>
        <name>GTP</name>
        <dbReference type="ChEBI" id="CHEBI:37565"/>
    </ligand>
</feature>